<evidence type="ECO:0000256" key="2">
    <source>
        <dbReference type="ARBA" id="ARBA00004604"/>
    </source>
</evidence>
<name>A0AAD5TJ95_9FUNG</name>
<dbReference type="Proteomes" id="UP001212152">
    <property type="component" value="Unassembled WGS sequence"/>
</dbReference>
<dbReference type="Gene3D" id="2.40.50.100">
    <property type="match status" value="1"/>
</dbReference>
<comment type="similarity">
    <text evidence="3">Belongs to the RRP40 family.</text>
</comment>
<dbReference type="GO" id="GO:0005730">
    <property type="term" value="C:nucleolus"/>
    <property type="evidence" value="ECO:0007669"/>
    <property type="project" value="UniProtKB-SubCell"/>
</dbReference>
<dbReference type="InterPro" id="IPR026699">
    <property type="entry name" value="Exosome_RNA_bind1/RRP40/RRP4"/>
</dbReference>
<protein>
    <recommendedName>
        <fullName evidence="9">Ribosomal RNA-processing protein 40</fullName>
    </recommendedName>
</protein>
<dbReference type="SUPFAM" id="SSF54791">
    <property type="entry name" value="Eukaryotic type KH-domain (KH-domain type I)"/>
    <property type="match status" value="1"/>
</dbReference>
<evidence type="ECO:0000256" key="8">
    <source>
        <dbReference type="ARBA" id="ARBA00023242"/>
    </source>
</evidence>
<comment type="caution">
    <text evidence="12">The sequence shown here is derived from an EMBL/GenBank/DDBJ whole genome shotgun (WGS) entry which is preliminary data.</text>
</comment>
<dbReference type="GO" id="GO:0000176">
    <property type="term" value="C:nuclear exosome (RNase complex)"/>
    <property type="evidence" value="ECO:0007669"/>
    <property type="project" value="TreeGrafter"/>
</dbReference>
<dbReference type="InterPro" id="IPR049469">
    <property type="entry name" value="RRP40_KH-I"/>
</dbReference>
<sequence>MALAGQSQPNAARKILIPGDRIPLVPDAAHQSKEGPLKVRVGPGLQQEQGDLVAVKAGVLKQAGGSKYWMDGSQKRYVPAASDPVLGTVTARQGESFRVDIGSAHPAALSILAFEGATRRNRPNLDVGSLVYCRLSVANKDMEPELECVDPATGKAGGYGELKGGFVVKCSLRMARGYVNACSPWNRRLVLITLNYSLLNPKNPIVTILAESISFELAVGLNGRVWINAKSCAEVIAVAKVIQACDGAAASDINKLINHELRRLEDAMDTS</sequence>
<accession>A0AAD5TJ95</accession>
<keyword evidence="4" id="KW-0963">Cytoplasm</keyword>
<evidence type="ECO:0000256" key="4">
    <source>
        <dbReference type="ARBA" id="ARBA00022490"/>
    </source>
</evidence>
<dbReference type="AlphaFoldDB" id="A0AAD5TJ95"/>
<dbReference type="EMBL" id="JADGJQ010000044">
    <property type="protein sequence ID" value="KAJ3176116.1"/>
    <property type="molecule type" value="Genomic_DNA"/>
</dbReference>
<evidence type="ECO:0000256" key="3">
    <source>
        <dbReference type="ARBA" id="ARBA00007841"/>
    </source>
</evidence>
<gene>
    <name evidence="12" type="primary">EXOSC3</name>
    <name evidence="12" type="ORF">HDU87_005492</name>
</gene>
<evidence type="ECO:0000256" key="9">
    <source>
        <dbReference type="ARBA" id="ARBA00030615"/>
    </source>
</evidence>
<evidence type="ECO:0000256" key="6">
    <source>
        <dbReference type="ARBA" id="ARBA00022835"/>
    </source>
</evidence>
<dbReference type="CDD" id="cd22526">
    <property type="entry name" value="KH-I_Rrp40"/>
    <property type="match status" value="1"/>
</dbReference>
<dbReference type="GO" id="GO:0071035">
    <property type="term" value="P:nuclear polyadenylation-dependent rRNA catabolic process"/>
    <property type="evidence" value="ECO:0007669"/>
    <property type="project" value="TreeGrafter"/>
</dbReference>
<keyword evidence="6" id="KW-0271">Exosome</keyword>
<dbReference type="GO" id="GO:0071034">
    <property type="term" value="P:CUT catabolic process"/>
    <property type="evidence" value="ECO:0007669"/>
    <property type="project" value="TreeGrafter"/>
</dbReference>
<dbReference type="GO" id="GO:0034475">
    <property type="term" value="P:U4 snRNA 3'-end processing"/>
    <property type="evidence" value="ECO:0007669"/>
    <property type="project" value="TreeGrafter"/>
</dbReference>
<dbReference type="GO" id="GO:0000467">
    <property type="term" value="P:exonucleolytic trimming to generate mature 3'-end of 5.8S rRNA from tricistronic rRNA transcript (SSU-rRNA, 5.8S rRNA, LSU-rRNA)"/>
    <property type="evidence" value="ECO:0007669"/>
    <property type="project" value="TreeGrafter"/>
</dbReference>
<dbReference type="InterPro" id="IPR012340">
    <property type="entry name" value="NA-bd_OB-fold"/>
</dbReference>
<dbReference type="CDD" id="cd05790">
    <property type="entry name" value="S1_Rrp40"/>
    <property type="match status" value="1"/>
</dbReference>
<feature type="domain" description="Exosome complex exonuclease Rrp40 N-terminal" evidence="11">
    <location>
        <begin position="39"/>
        <end position="76"/>
    </location>
</feature>
<dbReference type="InterPro" id="IPR004088">
    <property type="entry name" value="KH_dom_type_1"/>
</dbReference>
<evidence type="ECO:0000259" key="10">
    <source>
        <dbReference type="Pfam" id="PF15985"/>
    </source>
</evidence>
<keyword evidence="5" id="KW-0698">rRNA processing</keyword>
<dbReference type="GO" id="GO:0000177">
    <property type="term" value="C:cytoplasmic exosome (RNase complex)"/>
    <property type="evidence" value="ECO:0007669"/>
    <property type="project" value="TreeGrafter"/>
</dbReference>
<dbReference type="InterPro" id="IPR036612">
    <property type="entry name" value="KH_dom_type_1_sf"/>
</dbReference>
<evidence type="ECO:0000256" key="5">
    <source>
        <dbReference type="ARBA" id="ARBA00022552"/>
    </source>
</evidence>
<dbReference type="Pfam" id="PF15985">
    <property type="entry name" value="KH_6"/>
    <property type="match status" value="1"/>
</dbReference>
<dbReference type="InterPro" id="IPR037319">
    <property type="entry name" value="Rrp40_S1"/>
</dbReference>
<organism evidence="12 13">
    <name type="scientific">Geranomyces variabilis</name>
    <dbReference type="NCBI Taxonomy" id="109894"/>
    <lineage>
        <taxon>Eukaryota</taxon>
        <taxon>Fungi</taxon>
        <taxon>Fungi incertae sedis</taxon>
        <taxon>Chytridiomycota</taxon>
        <taxon>Chytridiomycota incertae sedis</taxon>
        <taxon>Chytridiomycetes</taxon>
        <taxon>Spizellomycetales</taxon>
        <taxon>Powellomycetaceae</taxon>
        <taxon>Geranomyces</taxon>
    </lineage>
</organism>
<keyword evidence="8" id="KW-0539">Nucleus</keyword>
<dbReference type="PANTHER" id="PTHR21321:SF1">
    <property type="entry name" value="EXOSOME COMPLEX COMPONENT RRP40"/>
    <property type="match status" value="1"/>
</dbReference>
<evidence type="ECO:0000313" key="13">
    <source>
        <dbReference type="Proteomes" id="UP001212152"/>
    </source>
</evidence>
<dbReference type="SUPFAM" id="SSF110324">
    <property type="entry name" value="Ribosomal L27 protein-like"/>
    <property type="match status" value="1"/>
</dbReference>
<keyword evidence="13" id="KW-1185">Reference proteome</keyword>
<dbReference type="InterPro" id="IPR041054">
    <property type="entry name" value="Rrp40_N_euk"/>
</dbReference>
<dbReference type="Pfam" id="PF21262">
    <property type="entry name" value="RRP40_S1"/>
    <property type="match status" value="1"/>
</dbReference>
<dbReference type="Gene3D" id="2.40.50.140">
    <property type="entry name" value="Nucleic acid-binding proteins"/>
    <property type="match status" value="1"/>
</dbReference>
<dbReference type="PANTHER" id="PTHR21321">
    <property type="entry name" value="PNAS-3 RELATED"/>
    <property type="match status" value="1"/>
</dbReference>
<keyword evidence="7" id="KW-0694">RNA-binding</keyword>
<dbReference type="GO" id="GO:0003723">
    <property type="term" value="F:RNA binding"/>
    <property type="evidence" value="ECO:0007669"/>
    <property type="project" value="UniProtKB-KW"/>
</dbReference>
<dbReference type="GO" id="GO:0071038">
    <property type="term" value="P:TRAMP-dependent tRNA surveillance pathway"/>
    <property type="evidence" value="ECO:0007669"/>
    <property type="project" value="TreeGrafter"/>
</dbReference>
<dbReference type="Gene3D" id="3.30.1370.10">
    <property type="entry name" value="K Homology domain, type 1"/>
    <property type="match status" value="1"/>
</dbReference>
<evidence type="ECO:0000256" key="1">
    <source>
        <dbReference type="ARBA" id="ARBA00004496"/>
    </source>
</evidence>
<evidence type="ECO:0000259" key="11">
    <source>
        <dbReference type="Pfam" id="PF18311"/>
    </source>
</evidence>
<dbReference type="GO" id="GO:0071051">
    <property type="term" value="P:poly(A)-dependent snoRNA 3'-end processing"/>
    <property type="evidence" value="ECO:0007669"/>
    <property type="project" value="TreeGrafter"/>
</dbReference>
<proteinExistence type="inferred from homology"/>
<dbReference type="SUPFAM" id="SSF50249">
    <property type="entry name" value="Nucleic acid-binding proteins"/>
    <property type="match status" value="1"/>
</dbReference>
<dbReference type="Pfam" id="PF18311">
    <property type="entry name" value="Rrp40_N"/>
    <property type="match status" value="1"/>
</dbReference>
<reference evidence="12" key="1">
    <citation type="submission" date="2020-05" db="EMBL/GenBank/DDBJ databases">
        <title>Phylogenomic resolution of chytrid fungi.</title>
        <authorList>
            <person name="Stajich J.E."/>
            <person name="Amses K."/>
            <person name="Simmons R."/>
            <person name="Seto K."/>
            <person name="Myers J."/>
            <person name="Bonds A."/>
            <person name="Quandt C.A."/>
            <person name="Barry K."/>
            <person name="Liu P."/>
            <person name="Grigoriev I."/>
            <person name="Longcore J.E."/>
            <person name="James T.Y."/>
        </authorList>
    </citation>
    <scope>NUCLEOTIDE SEQUENCE</scope>
    <source>
        <strain evidence="12">JEL0379</strain>
    </source>
</reference>
<evidence type="ECO:0000256" key="7">
    <source>
        <dbReference type="ARBA" id="ARBA00022884"/>
    </source>
</evidence>
<comment type="subcellular location">
    <subcellularLocation>
        <location evidence="1">Cytoplasm</location>
    </subcellularLocation>
    <subcellularLocation>
        <location evidence="2">Nucleus</location>
        <location evidence="2">Nucleolus</location>
    </subcellularLocation>
</comment>
<evidence type="ECO:0000313" key="12">
    <source>
        <dbReference type="EMBL" id="KAJ3176116.1"/>
    </source>
</evidence>
<feature type="domain" description="K Homology" evidence="10">
    <location>
        <begin position="177"/>
        <end position="231"/>
    </location>
</feature>
<dbReference type="FunFam" id="2.40.50.140:FF:000112">
    <property type="entry name" value="Exosome complex component RRP40"/>
    <property type="match status" value="1"/>
</dbReference>